<accession>A0A235H5Z2</accession>
<evidence type="ECO:0000313" key="3">
    <source>
        <dbReference type="Proteomes" id="UP000215367"/>
    </source>
</evidence>
<keyword evidence="1" id="KW-1133">Transmembrane helix</keyword>
<geneLocation type="plasmid" evidence="2">
    <name>unnamed</name>
</geneLocation>
<evidence type="ECO:0000313" key="2">
    <source>
        <dbReference type="EMBL" id="OYD81199.1"/>
    </source>
</evidence>
<dbReference type="InterPro" id="IPR021762">
    <property type="entry name" value="DUF3325"/>
</dbReference>
<dbReference type="Proteomes" id="UP000215367">
    <property type="component" value="Unassembled WGS sequence"/>
</dbReference>
<gene>
    <name evidence="2" type="ORF">CHT98_27245</name>
</gene>
<dbReference type="AlphaFoldDB" id="A0A235H5Z2"/>
<name>A0A235H5Z2_AZOBR</name>
<dbReference type="RefSeq" id="WP_094306528.1">
    <property type="nucleotide sequence ID" value="NZ_NOWT01000037.1"/>
</dbReference>
<comment type="caution">
    <text evidence="2">The sequence shown here is derived from an EMBL/GenBank/DDBJ whole genome shotgun (WGS) entry which is preliminary data.</text>
</comment>
<feature type="transmembrane region" description="Helical" evidence="1">
    <location>
        <begin position="58"/>
        <end position="82"/>
    </location>
</feature>
<keyword evidence="1" id="KW-0812">Transmembrane</keyword>
<keyword evidence="1" id="KW-0472">Membrane</keyword>
<proteinExistence type="predicted"/>
<dbReference type="Pfam" id="PF11804">
    <property type="entry name" value="DUF3325"/>
    <property type="match status" value="1"/>
</dbReference>
<reference evidence="2 3" key="1">
    <citation type="submission" date="2017-07" db="EMBL/GenBank/DDBJ databases">
        <title>Whole genome sequence of Azospirillum brasilense 2A1, a potential biofertilizer strain.</title>
        <authorList>
            <person name="Fontana C.A."/>
            <person name="Toffoli L.M."/>
            <person name="Salazar S.M."/>
            <person name="Puglisi E."/>
            <person name="Pedraza R."/>
            <person name="Bassi D."/>
            <person name="Cocconcelli P.S."/>
        </authorList>
    </citation>
    <scope>NUCLEOTIDE SEQUENCE [LARGE SCALE GENOMIC DNA]</scope>
    <source>
        <strain evidence="2 3">2A1</strain>
        <plasmid evidence="2">unnamed</plasmid>
    </source>
</reference>
<sequence length="108" mass="11321">MILSSLCIAYAGLLALALAMDRHHEQVFARRPSARTSRLLGWAGWLALALSLPPAVMAWGWAIGIPAWLGLLTVAAAALVLLLPHAPRAALRLGPAALVCVPFPALLG</sequence>
<evidence type="ECO:0000256" key="1">
    <source>
        <dbReference type="SAM" id="Phobius"/>
    </source>
</evidence>
<keyword evidence="2" id="KW-0614">Plasmid</keyword>
<organism evidence="2 3">
    <name type="scientific">Azospirillum brasilense</name>
    <dbReference type="NCBI Taxonomy" id="192"/>
    <lineage>
        <taxon>Bacteria</taxon>
        <taxon>Pseudomonadati</taxon>
        <taxon>Pseudomonadota</taxon>
        <taxon>Alphaproteobacteria</taxon>
        <taxon>Rhodospirillales</taxon>
        <taxon>Azospirillaceae</taxon>
        <taxon>Azospirillum</taxon>
    </lineage>
</organism>
<dbReference type="EMBL" id="NOWT01000037">
    <property type="protein sequence ID" value="OYD81199.1"/>
    <property type="molecule type" value="Genomic_DNA"/>
</dbReference>
<protein>
    <submittedName>
        <fullName evidence="2">Iron uptake protein</fullName>
    </submittedName>
</protein>